<gene>
    <name evidence="3" type="ORF">PPSIR1_10015</name>
</gene>
<dbReference type="AlphaFoldDB" id="A6GK78"/>
<organism evidence="3 4">
    <name type="scientific">Plesiocystis pacifica SIR-1</name>
    <dbReference type="NCBI Taxonomy" id="391625"/>
    <lineage>
        <taxon>Bacteria</taxon>
        <taxon>Pseudomonadati</taxon>
        <taxon>Myxococcota</taxon>
        <taxon>Polyangia</taxon>
        <taxon>Nannocystales</taxon>
        <taxon>Nannocystaceae</taxon>
        <taxon>Plesiocystis</taxon>
    </lineage>
</organism>
<evidence type="ECO:0000256" key="2">
    <source>
        <dbReference type="SAM" id="Phobius"/>
    </source>
</evidence>
<evidence type="ECO:0000313" key="3">
    <source>
        <dbReference type="EMBL" id="EDM73720.1"/>
    </source>
</evidence>
<evidence type="ECO:0000313" key="4">
    <source>
        <dbReference type="Proteomes" id="UP000005801"/>
    </source>
</evidence>
<name>A6GK78_9BACT</name>
<proteinExistence type="predicted"/>
<keyword evidence="2" id="KW-0812">Transmembrane</keyword>
<keyword evidence="2" id="KW-0472">Membrane</keyword>
<feature type="transmembrane region" description="Helical" evidence="2">
    <location>
        <begin position="93"/>
        <end position="111"/>
    </location>
</feature>
<feature type="transmembrane region" description="Helical" evidence="2">
    <location>
        <begin position="156"/>
        <end position="175"/>
    </location>
</feature>
<feature type="compositionally biased region" description="Polar residues" evidence="1">
    <location>
        <begin position="217"/>
        <end position="240"/>
    </location>
</feature>
<dbReference type="EMBL" id="ABCS01000185">
    <property type="protein sequence ID" value="EDM73720.1"/>
    <property type="molecule type" value="Genomic_DNA"/>
</dbReference>
<feature type="transmembrane region" description="Helical" evidence="2">
    <location>
        <begin position="63"/>
        <end position="86"/>
    </location>
</feature>
<feature type="transmembrane region" description="Helical" evidence="2">
    <location>
        <begin position="31"/>
        <end position="51"/>
    </location>
</feature>
<protein>
    <recommendedName>
        <fullName evidence="5">DUF1109 domain-containing protein</fullName>
    </recommendedName>
</protein>
<evidence type="ECO:0008006" key="5">
    <source>
        <dbReference type="Google" id="ProtNLM"/>
    </source>
</evidence>
<feature type="region of interest" description="Disordered" evidence="1">
    <location>
        <begin position="213"/>
        <end position="240"/>
    </location>
</feature>
<reference evidence="3 4" key="1">
    <citation type="submission" date="2007-06" db="EMBL/GenBank/DDBJ databases">
        <authorList>
            <person name="Shimkets L."/>
            <person name="Ferriera S."/>
            <person name="Johnson J."/>
            <person name="Kravitz S."/>
            <person name="Beeson K."/>
            <person name="Sutton G."/>
            <person name="Rogers Y.-H."/>
            <person name="Friedman R."/>
            <person name="Frazier M."/>
            <person name="Venter J.C."/>
        </authorList>
    </citation>
    <scope>NUCLEOTIDE SEQUENCE [LARGE SCALE GENOMIC DNA]</scope>
    <source>
        <strain evidence="3 4">SIR-1</strain>
    </source>
</reference>
<feature type="transmembrane region" description="Helical" evidence="2">
    <location>
        <begin position="123"/>
        <end position="144"/>
    </location>
</feature>
<dbReference type="RefSeq" id="WP_006977114.1">
    <property type="nucleotide sequence ID" value="NZ_ABCS01000185.1"/>
</dbReference>
<dbReference type="Proteomes" id="UP000005801">
    <property type="component" value="Unassembled WGS sequence"/>
</dbReference>
<comment type="caution">
    <text evidence="3">The sequence shown here is derived from an EMBL/GenBank/DDBJ whole genome shotgun (WGS) entry which is preliminary data.</text>
</comment>
<accession>A6GK78</accession>
<keyword evidence="4" id="KW-1185">Reference proteome</keyword>
<sequence length="240" mass="25132">MSAESPEERLDAAALIIGDLQNLQRERRRHFLPALLVAVIAVGGGMVMMGLRTDLLHQPWWQLGVQCVLWLLCLIIFPAIGLGLLFPSRGARIGLAASAVGLTLLATLGVPHEHGALFDDPHFGAGCGMMIAIYATMVLLLGLLSGAFIQRRKTSAVYWISAGISLTALTAITWQCPMTGAAHVLPSHLGVAASLMIGTSLIGILVHRRNVAPGSEGDSSGPTLTSSGTQPGSPDSDSQA</sequence>
<evidence type="ECO:0000256" key="1">
    <source>
        <dbReference type="SAM" id="MobiDB-lite"/>
    </source>
</evidence>
<dbReference type="OrthoDB" id="5511300at2"/>
<keyword evidence="2" id="KW-1133">Transmembrane helix</keyword>
<feature type="transmembrane region" description="Helical" evidence="2">
    <location>
        <begin position="187"/>
        <end position="206"/>
    </location>
</feature>